<sequence length="73" mass="8486">NNHPPKVTQPTIEVNNRSKSSASEEDTKSVYKEEELDDKLFGYSEEKEQPYHSHYRNKILLSYLDSDNKLIAS</sequence>
<accession>A0ACA9P3B0</accession>
<keyword evidence="2" id="KW-1185">Reference proteome</keyword>
<comment type="caution">
    <text evidence="1">The sequence shown here is derived from an EMBL/GenBank/DDBJ whole genome shotgun (WGS) entry which is preliminary data.</text>
</comment>
<dbReference type="Proteomes" id="UP000789702">
    <property type="component" value="Unassembled WGS sequence"/>
</dbReference>
<reference evidence="1" key="1">
    <citation type="submission" date="2021-06" db="EMBL/GenBank/DDBJ databases">
        <authorList>
            <person name="Kallberg Y."/>
            <person name="Tangrot J."/>
            <person name="Rosling A."/>
        </authorList>
    </citation>
    <scope>NUCLEOTIDE SEQUENCE</scope>
    <source>
        <strain evidence="1">IL203A</strain>
    </source>
</reference>
<protein>
    <submittedName>
        <fullName evidence="1">3012_t:CDS:1</fullName>
    </submittedName>
</protein>
<gene>
    <name evidence="1" type="ORF">DHETER_LOCUS10723</name>
</gene>
<evidence type="ECO:0000313" key="1">
    <source>
        <dbReference type="EMBL" id="CAG8682339.1"/>
    </source>
</evidence>
<evidence type="ECO:0000313" key="2">
    <source>
        <dbReference type="Proteomes" id="UP000789702"/>
    </source>
</evidence>
<name>A0ACA9P3B0_9GLOM</name>
<proteinExistence type="predicted"/>
<organism evidence="1 2">
    <name type="scientific">Dentiscutata heterogama</name>
    <dbReference type="NCBI Taxonomy" id="1316150"/>
    <lineage>
        <taxon>Eukaryota</taxon>
        <taxon>Fungi</taxon>
        <taxon>Fungi incertae sedis</taxon>
        <taxon>Mucoromycota</taxon>
        <taxon>Glomeromycotina</taxon>
        <taxon>Glomeromycetes</taxon>
        <taxon>Diversisporales</taxon>
        <taxon>Gigasporaceae</taxon>
        <taxon>Dentiscutata</taxon>
    </lineage>
</organism>
<dbReference type="EMBL" id="CAJVPU010021698">
    <property type="protein sequence ID" value="CAG8682339.1"/>
    <property type="molecule type" value="Genomic_DNA"/>
</dbReference>
<feature type="non-terminal residue" evidence="1">
    <location>
        <position position="1"/>
    </location>
</feature>